<sequence>MTDKPCFARQDAQIEEWIAVRRIGLALRAPALVPVAQLPAKVLLPGSSSGPMAQLAADANVLVLRNVSQQKAQVLELPSGKEIASVPLEGYAMPSVSPNGRMLANASGGSGKKLRIVETETGKPLWTTDKYDSVVAWGPGSGFVLVGMAGNGTPSTLDTDTGRIEPIPALEGKRLNWSLPAGPGRMLVGHSGSAWLLQHARGADGALQVQATQQWNLASYQNGPSPFLVNGGRRLAWRSNTDLAWLDMASGQQGKWQLSAIGATNYAPLSDQLVAFDVASRDGSGTATKVLDVDKGTVASAAEPAESGRYLLPLGPRFGFLRGGANALALVTVLEATEPQDAERLISDALTAREIAKLNDPYRSDFGGPNPGQTPEQRALFEQLARQARAGALPAGVAAPAAPLVGKTILNVPPDVKVAMLGVYQAAGSSRSTARTGTVNVVVGPGREPLVLVLSNYEKVNWQIQAGGRKIAAVLLSGYHESTVSGQGQAEVVRIGRQHAYKIDSGDFQILRREVARYVGPATPVFQGTYEGSLFQVQ</sequence>
<dbReference type="InterPro" id="IPR015943">
    <property type="entry name" value="WD40/YVTN_repeat-like_dom_sf"/>
</dbReference>
<keyword evidence="2" id="KW-1185">Reference proteome</keyword>
<proteinExistence type="predicted"/>
<dbReference type="InterPro" id="IPR011044">
    <property type="entry name" value="Quino_amine_DH_bsu"/>
</dbReference>
<comment type="caution">
    <text evidence="1">The sequence shown here is derived from an EMBL/GenBank/DDBJ whole genome shotgun (WGS) entry which is preliminary data.</text>
</comment>
<dbReference type="EMBL" id="JACORT010000001">
    <property type="protein sequence ID" value="MBC5782133.1"/>
    <property type="molecule type" value="Genomic_DNA"/>
</dbReference>
<evidence type="ECO:0000313" key="1">
    <source>
        <dbReference type="EMBL" id="MBC5782133.1"/>
    </source>
</evidence>
<dbReference type="Gene3D" id="2.130.10.10">
    <property type="entry name" value="YVTN repeat-like/Quinoprotein amine dehydrogenase"/>
    <property type="match status" value="1"/>
</dbReference>
<dbReference type="SUPFAM" id="SSF50969">
    <property type="entry name" value="YVTN repeat-like/Quinoprotein amine dehydrogenase"/>
    <property type="match status" value="1"/>
</dbReference>
<protein>
    <recommendedName>
        <fullName evidence="3">WD40 repeat domain-containing protein</fullName>
    </recommendedName>
</protein>
<gene>
    <name evidence="1" type="ORF">H8N03_04195</name>
</gene>
<reference evidence="1" key="1">
    <citation type="submission" date="2020-08" db="EMBL/GenBank/DDBJ databases">
        <title>Ramlibacter sp. USB13 16S ribosomal RNA gene genome sequencing and assembly.</title>
        <authorList>
            <person name="Kang M."/>
        </authorList>
    </citation>
    <scope>NUCLEOTIDE SEQUENCE</scope>
    <source>
        <strain evidence="1">USB13</strain>
    </source>
</reference>
<accession>A0A923MNV3</accession>
<dbReference type="AlphaFoldDB" id="A0A923MNV3"/>
<evidence type="ECO:0008006" key="3">
    <source>
        <dbReference type="Google" id="ProtNLM"/>
    </source>
</evidence>
<evidence type="ECO:0000313" key="2">
    <source>
        <dbReference type="Proteomes" id="UP000608513"/>
    </source>
</evidence>
<dbReference type="Proteomes" id="UP000608513">
    <property type="component" value="Unassembled WGS sequence"/>
</dbReference>
<dbReference type="RefSeq" id="WP_187074849.1">
    <property type="nucleotide sequence ID" value="NZ_JACORT010000001.1"/>
</dbReference>
<organism evidence="1 2">
    <name type="scientific">Ramlibacter cellulosilyticus</name>
    <dbReference type="NCBI Taxonomy" id="2764187"/>
    <lineage>
        <taxon>Bacteria</taxon>
        <taxon>Pseudomonadati</taxon>
        <taxon>Pseudomonadota</taxon>
        <taxon>Betaproteobacteria</taxon>
        <taxon>Burkholderiales</taxon>
        <taxon>Comamonadaceae</taxon>
        <taxon>Ramlibacter</taxon>
    </lineage>
</organism>
<name>A0A923MNV3_9BURK</name>